<dbReference type="Proteomes" id="UP000636010">
    <property type="component" value="Unassembled WGS sequence"/>
</dbReference>
<evidence type="ECO:0008006" key="4">
    <source>
        <dbReference type="Google" id="ProtNLM"/>
    </source>
</evidence>
<evidence type="ECO:0000256" key="1">
    <source>
        <dbReference type="SAM" id="SignalP"/>
    </source>
</evidence>
<dbReference type="EMBL" id="BMEC01000017">
    <property type="protein sequence ID" value="GGC52819.1"/>
    <property type="molecule type" value="Genomic_DNA"/>
</dbReference>
<proteinExistence type="predicted"/>
<organism evidence="2 3">
    <name type="scientific">Marivirga lumbricoides</name>
    <dbReference type="NCBI Taxonomy" id="1046115"/>
    <lineage>
        <taxon>Bacteria</taxon>
        <taxon>Pseudomonadati</taxon>
        <taxon>Bacteroidota</taxon>
        <taxon>Cytophagia</taxon>
        <taxon>Cytophagales</taxon>
        <taxon>Marivirgaceae</taxon>
        <taxon>Marivirga</taxon>
    </lineage>
</organism>
<reference evidence="3" key="1">
    <citation type="journal article" date="2019" name="Int. J. Syst. Evol. Microbiol.">
        <title>The Global Catalogue of Microorganisms (GCM) 10K type strain sequencing project: providing services to taxonomists for standard genome sequencing and annotation.</title>
        <authorList>
            <consortium name="The Broad Institute Genomics Platform"/>
            <consortium name="The Broad Institute Genome Sequencing Center for Infectious Disease"/>
            <person name="Wu L."/>
            <person name="Ma J."/>
        </authorList>
    </citation>
    <scope>NUCLEOTIDE SEQUENCE [LARGE SCALE GENOMIC DNA]</scope>
    <source>
        <strain evidence="3">CGMCC 1.10832</strain>
    </source>
</reference>
<protein>
    <recommendedName>
        <fullName evidence="4">Secreted protein</fullName>
    </recommendedName>
</protein>
<feature type="chain" id="PRO_5046456252" description="Secreted protein" evidence="1">
    <location>
        <begin position="26"/>
        <end position="72"/>
    </location>
</feature>
<dbReference type="RefSeq" id="WP_188467408.1">
    <property type="nucleotide sequence ID" value="NZ_BAABHU010000017.1"/>
</dbReference>
<comment type="caution">
    <text evidence="2">The sequence shown here is derived from an EMBL/GenBank/DDBJ whole genome shotgun (WGS) entry which is preliminary data.</text>
</comment>
<accession>A0ABQ1N364</accession>
<name>A0ABQ1N364_9BACT</name>
<keyword evidence="3" id="KW-1185">Reference proteome</keyword>
<evidence type="ECO:0000313" key="3">
    <source>
        <dbReference type="Proteomes" id="UP000636010"/>
    </source>
</evidence>
<gene>
    <name evidence="2" type="ORF">GCM10011506_43100</name>
</gene>
<keyword evidence="1" id="KW-0732">Signal</keyword>
<feature type="signal peptide" evidence="1">
    <location>
        <begin position="1"/>
        <end position="25"/>
    </location>
</feature>
<evidence type="ECO:0000313" key="2">
    <source>
        <dbReference type="EMBL" id="GGC52819.1"/>
    </source>
</evidence>
<sequence>MKKIRNIFLATSLSVGLIFSINLLAQNEPPGLEDPDCQEGCACVGNADEFDKNYDPRVYNCVGSGCNCSGGG</sequence>